<dbReference type="OrthoDB" id="1773at2759"/>
<keyword evidence="10" id="KW-1185">Reference proteome</keyword>
<comment type="cofactor">
    <cofactor evidence="1">
        <name>Mg(2+)</name>
        <dbReference type="ChEBI" id="CHEBI:18420"/>
    </cofactor>
</comment>
<accession>A0A814P5Q9</accession>
<evidence type="ECO:0000256" key="2">
    <source>
        <dbReference type="ARBA" id="ARBA00022723"/>
    </source>
</evidence>
<feature type="binding site" evidence="5">
    <location>
        <position position="146"/>
    </location>
    <ligand>
        <name>Mg(2+)</name>
        <dbReference type="ChEBI" id="CHEBI:18420"/>
    </ligand>
</feature>
<dbReference type="GO" id="GO:0047777">
    <property type="term" value="F:(S)-citramalyl-CoA lyase activity"/>
    <property type="evidence" value="ECO:0007669"/>
    <property type="project" value="TreeGrafter"/>
</dbReference>
<protein>
    <recommendedName>
        <fullName evidence="6">HpcH/HpaI aldolase/citrate lyase domain-containing protein</fullName>
    </recommendedName>
</protein>
<keyword evidence="3 5" id="KW-0460">Magnesium</keyword>
<dbReference type="GO" id="GO:0106064">
    <property type="term" value="P:regulation of cobalamin metabolic process"/>
    <property type="evidence" value="ECO:0007669"/>
    <property type="project" value="TreeGrafter"/>
</dbReference>
<feature type="binding site" evidence="5">
    <location>
        <position position="176"/>
    </location>
    <ligand>
        <name>Mg(2+)</name>
        <dbReference type="ChEBI" id="CHEBI:18420"/>
    </ligand>
</feature>
<sequence>MSSAVAAAAAAIRQAGAFYGRSLPRRAVLTVPSSDWKKLTKLPTFTNTDCVVLDLEDGVAETAKQIARENIYRYLNESASKITREICVRINAVSSNHINEDVKLLKDLSTSIDCLFVPKVDSIDDMKWLADRLGSNRQYNLVIYCESARSLADLRSILTTASSLFSLQGVVFGSDDFSADVGINGRYSPEAFELTYARQKIITTCRLFENAQPIDMVYINFKDLDGLKKQSEQGAAWGFTGKQVIHPQQVPIVQAAFSPSVSSIAWAKELIEAYDKHEKEEGKGAFTFRGQTMVDKPLLRKARSILNMTR</sequence>
<dbReference type="InterPro" id="IPR005000">
    <property type="entry name" value="Aldolase/citrate-lyase_domain"/>
</dbReference>
<dbReference type="PANTHER" id="PTHR11105:SF0">
    <property type="entry name" value="CITRAMALYL-COA LYASE, MITOCHONDRIAL"/>
    <property type="match status" value="1"/>
</dbReference>
<evidence type="ECO:0000313" key="11">
    <source>
        <dbReference type="Proteomes" id="UP000663877"/>
    </source>
</evidence>
<keyword evidence="2 5" id="KW-0479">Metal-binding</keyword>
<evidence type="ECO:0000256" key="3">
    <source>
        <dbReference type="ARBA" id="ARBA00022842"/>
    </source>
</evidence>
<proteinExistence type="predicted"/>
<comment type="caution">
    <text evidence="7">The sequence shown here is derived from an EMBL/GenBank/DDBJ whole genome shotgun (WGS) entry which is preliminary data.</text>
</comment>
<dbReference type="PIRSF" id="PIRSF015582">
    <property type="entry name" value="Cit_lyase_B"/>
    <property type="match status" value="1"/>
</dbReference>
<evidence type="ECO:0000259" key="6">
    <source>
        <dbReference type="Pfam" id="PF03328"/>
    </source>
</evidence>
<feature type="binding site" evidence="4">
    <location>
        <position position="146"/>
    </location>
    <ligand>
        <name>substrate</name>
    </ligand>
</feature>
<dbReference type="AlphaFoldDB" id="A0A814P5Q9"/>
<dbReference type="Pfam" id="PF03328">
    <property type="entry name" value="HpcH_HpaI"/>
    <property type="match status" value="1"/>
</dbReference>
<dbReference type="Proteomes" id="UP000663877">
    <property type="component" value="Unassembled WGS sequence"/>
</dbReference>
<feature type="binding site" evidence="4">
    <location>
        <position position="89"/>
    </location>
    <ligand>
        <name>substrate</name>
    </ligand>
</feature>
<evidence type="ECO:0000256" key="4">
    <source>
        <dbReference type="PIRSR" id="PIRSR015582-1"/>
    </source>
</evidence>
<dbReference type="SUPFAM" id="SSF51621">
    <property type="entry name" value="Phosphoenolpyruvate/pyruvate domain"/>
    <property type="match status" value="1"/>
</dbReference>
<evidence type="ECO:0000256" key="5">
    <source>
        <dbReference type="PIRSR" id="PIRSR015582-2"/>
    </source>
</evidence>
<dbReference type="EMBL" id="CAJNOM010000244">
    <property type="protein sequence ID" value="CAF1277088.1"/>
    <property type="molecule type" value="Genomic_DNA"/>
</dbReference>
<evidence type="ECO:0000313" key="8">
    <source>
        <dbReference type="EMBL" id="CAF1252617.1"/>
    </source>
</evidence>
<dbReference type="PANTHER" id="PTHR11105">
    <property type="entry name" value="CITRATE LYASE SUBUNIT BETA-RELATED"/>
    <property type="match status" value="1"/>
</dbReference>
<dbReference type="InterPro" id="IPR040442">
    <property type="entry name" value="Pyrv_kinase-like_dom_sf"/>
</dbReference>
<dbReference type="EMBL" id="CAJNOM010000224">
    <property type="protein sequence ID" value="CAF1252617.1"/>
    <property type="molecule type" value="Genomic_DNA"/>
</dbReference>
<dbReference type="InterPro" id="IPR015813">
    <property type="entry name" value="Pyrv/PenolPyrv_kinase-like_dom"/>
</dbReference>
<dbReference type="Proteomes" id="UP000663832">
    <property type="component" value="Unassembled WGS sequence"/>
</dbReference>
<reference evidence="7" key="1">
    <citation type="submission" date="2021-02" db="EMBL/GenBank/DDBJ databases">
        <authorList>
            <person name="Nowell W R."/>
        </authorList>
    </citation>
    <scope>NUCLEOTIDE SEQUENCE</scope>
</reference>
<dbReference type="InterPro" id="IPR040186">
    <property type="entry name" value="Citramalyl-CoA_lyase"/>
</dbReference>
<evidence type="ECO:0000256" key="1">
    <source>
        <dbReference type="ARBA" id="ARBA00001946"/>
    </source>
</evidence>
<dbReference type="GO" id="GO:0046872">
    <property type="term" value="F:metal ion binding"/>
    <property type="evidence" value="ECO:0007669"/>
    <property type="project" value="UniProtKB-KW"/>
</dbReference>
<organism evidence="7 11">
    <name type="scientific">Adineta steineri</name>
    <dbReference type="NCBI Taxonomy" id="433720"/>
    <lineage>
        <taxon>Eukaryota</taxon>
        <taxon>Metazoa</taxon>
        <taxon>Spiralia</taxon>
        <taxon>Gnathifera</taxon>
        <taxon>Rotifera</taxon>
        <taxon>Eurotatoria</taxon>
        <taxon>Bdelloidea</taxon>
        <taxon>Adinetida</taxon>
        <taxon>Adinetidae</taxon>
        <taxon>Adineta</taxon>
    </lineage>
</organism>
<evidence type="ECO:0000313" key="10">
    <source>
        <dbReference type="Proteomes" id="UP000663832"/>
    </source>
</evidence>
<evidence type="ECO:0000313" key="7">
    <source>
        <dbReference type="EMBL" id="CAF1100269.1"/>
    </source>
</evidence>
<gene>
    <name evidence="7" type="ORF">BJG266_LOCUS21313</name>
    <name evidence="8" type="ORF">QVE165_LOCUS28596</name>
    <name evidence="9" type="ORF">QVE165_LOCUS29924</name>
</gene>
<dbReference type="EMBL" id="CAJNOI010000126">
    <property type="protein sequence ID" value="CAF1100269.1"/>
    <property type="molecule type" value="Genomic_DNA"/>
</dbReference>
<name>A0A814P5Q9_9BILA</name>
<evidence type="ECO:0000313" key="9">
    <source>
        <dbReference type="EMBL" id="CAF1277088.1"/>
    </source>
</evidence>
<dbReference type="InterPro" id="IPR011206">
    <property type="entry name" value="Citrate_lyase_beta/mcl1/mcl2"/>
</dbReference>
<feature type="domain" description="HpcH/HpaI aldolase/citrate lyase" evidence="6">
    <location>
        <begin position="26"/>
        <end position="247"/>
    </location>
</feature>
<dbReference type="Gene3D" id="3.20.20.60">
    <property type="entry name" value="Phosphoenolpyruvate-binding domains"/>
    <property type="match status" value="1"/>
</dbReference>